<organism evidence="2 3">
    <name type="scientific">Aspergillus bertholletiae</name>
    <dbReference type="NCBI Taxonomy" id="1226010"/>
    <lineage>
        <taxon>Eukaryota</taxon>
        <taxon>Fungi</taxon>
        <taxon>Dikarya</taxon>
        <taxon>Ascomycota</taxon>
        <taxon>Pezizomycotina</taxon>
        <taxon>Eurotiomycetes</taxon>
        <taxon>Eurotiomycetidae</taxon>
        <taxon>Eurotiales</taxon>
        <taxon>Aspergillaceae</taxon>
        <taxon>Aspergillus</taxon>
        <taxon>Aspergillus subgen. Circumdati</taxon>
    </lineage>
</organism>
<sequence length="54" mass="6474">MYFKPDKHGHVGRASPRRSSPETVSKDSRVLFGKWWWWKEWTLSSGVRKSKRQV</sequence>
<gene>
    <name evidence="2" type="ORF">BDV26DRAFT_271563</name>
</gene>
<reference evidence="2 3" key="1">
    <citation type="submission" date="2019-04" db="EMBL/GenBank/DDBJ databases">
        <title>Friends and foes A comparative genomics studyof 23 Aspergillus species from section Flavi.</title>
        <authorList>
            <consortium name="DOE Joint Genome Institute"/>
            <person name="Kjaerbolling I."/>
            <person name="Vesth T."/>
            <person name="Frisvad J.C."/>
            <person name="Nybo J.L."/>
            <person name="Theobald S."/>
            <person name="Kildgaard S."/>
            <person name="Isbrandt T."/>
            <person name="Kuo A."/>
            <person name="Sato A."/>
            <person name="Lyhne E.K."/>
            <person name="Kogle M.E."/>
            <person name="Wiebenga A."/>
            <person name="Kun R.S."/>
            <person name="Lubbers R.J."/>
            <person name="Makela M.R."/>
            <person name="Barry K."/>
            <person name="Chovatia M."/>
            <person name="Clum A."/>
            <person name="Daum C."/>
            <person name="Haridas S."/>
            <person name="He G."/>
            <person name="LaButti K."/>
            <person name="Lipzen A."/>
            <person name="Mondo S."/>
            <person name="Riley R."/>
            <person name="Salamov A."/>
            <person name="Simmons B.A."/>
            <person name="Magnuson J.K."/>
            <person name="Henrissat B."/>
            <person name="Mortensen U.H."/>
            <person name="Larsen T.O."/>
            <person name="Devries R.P."/>
            <person name="Grigoriev I.V."/>
            <person name="Machida M."/>
            <person name="Baker S.E."/>
            <person name="Andersen M.R."/>
        </authorList>
    </citation>
    <scope>NUCLEOTIDE SEQUENCE [LARGE SCALE GENOMIC DNA]</scope>
    <source>
        <strain evidence="2 3">IBT 29228</strain>
    </source>
</reference>
<evidence type="ECO:0000313" key="2">
    <source>
        <dbReference type="EMBL" id="KAE8373676.1"/>
    </source>
</evidence>
<feature type="non-terminal residue" evidence="2">
    <location>
        <position position="54"/>
    </location>
</feature>
<evidence type="ECO:0000256" key="1">
    <source>
        <dbReference type="SAM" id="MobiDB-lite"/>
    </source>
</evidence>
<accession>A0A5N7AWJ4</accession>
<feature type="region of interest" description="Disordered" evidence="1">
    <location>
        <begin position="1"/>
        <end position="26"/>
    </location>
</feature>
<dbReference type="EMBL" id="ML736307">
    <property type="protein sequence ID" value="KAE8373676.1"/>
    <property type="molecule type" value="Genomic_DNA"/>
</dbReference>
<proteinExistence type="predicted"/>
<protein>
    <submittedName>
        <fullName evidence="2">Uncharacterized protein</fullName>
    </submittedName>
</protein>
<evidence type="ECO:0000313" key="3">
    <source>
        <dbReference type="Proteomes" id="UP000326198"/>
    </source>
</evidence>
<keyword evidence="3" id="KW-1185">Reference proteome</keyword>
<dbReference type="AlphaFoldDB" id="A0A5N7AWJ4"/>
<dbReference type="Proteomes" id="UP000326198">
    <property type="component" value="Unassembled WGS sequence"/>
</dbReference>
<name>A0A5N7AWJ4_9EURO</name>